<reference evidence="3 4" key="1">
    <citation type="submission" date="2006-10" db="EMBL/GenBank/DDBJ databases">
        <title>Complete sequence of Syntrophobacter fumaroxidans MPOB.</title>
        <authorList>
            <consortium name="US DOE Joint Genome Institute"/>
            <person name="Copeland A."/>
            <person name="Lucas S."/>
            <person name="Lapidus A."/>
            <person name="Barry K."/>
            <person name="Detter J.C."/>
            <person name="Glavina del Rio T."/>
            <person name="Hammon N."/>
            <person name="Israni S."/>
            <person name="Pitluck S."/>
            <person name="Goltsman E.G."/>
            <person name="Martinez M."/>
            <person name="Schmutz J."/>
            <person name="Larimer F."/>
            <person name="Land M."/>
            <person name="Hauser L."/>
            <person name="Kyrpides N."/>
            <person name="Kim E."/>
            <person name="Boone D.R."/>
            <person name="Brockman F."/>
            <person name="Culley D."/>
            <person name="Ferry J."/>
            <person name="Gunsalus R."/>
            <person name="McInerney M.J."/>
            <person name="Morrison M."/>
            <person name="Plugge C."/>
            <person name="Rohlin L."/>
            <person name="Scholten J."/>
            <person name="Sieber J."/>
            <person name="Stams A.J.M."/>
            <person name="Worm P."/>
            <person name="Henstra A.M."/>
            <person name="Richardson P."/>
        </authorList>
    </citation>
    <scope>NUCLEOTIDE SEQUENCE [LARGE SCALE GENOMIC DNA]</scope>
    <source>
        <strain evidence="4">DSM 10017 / MPOB</strain>
    </source>
</reference>
<dbReference type="eggNOG" id="COG0438">
    <property type="taxonomic scope" value="Bacteria"/>
</dbReference>
<gene>
    <name evidence="3" type="ordered locus">Sfum_3338</name>
</gene>
<dbReference type="GO" id="GO:0016758">
    <property type="term" value="F:hexosyltransferase activity"/>
    <property type="evidence" value="ECO:0007669"/>
    <property type="project" value="TreeGrafter"/>
</dbReference>
<feature type="region of interest" description="Disordered" evidence="1">
    <location>
        <begin position="188"/>
        <end position="207"/>
    </location>
</feature>
<name>A0LNK9_SYNFM</name>
<dbReference type="Pfam" id="PF00534">
    <property type="entry name" value="Glycos_transf_1"/>
    <property type="match status" value="1"/>
</dbReference>
<dbReference type="AlphaFoldDB" id="A0LNK9"/>
<accession>A0LNK9</accession>
<dbReference type="SUPFAM" id="SSF53756">
    <property type="entry name" value="UDP-Glycosyltransferase/glycogen phosphorylase"/>
    <property type="match status" value="1"/>
</dbReference>
<dbReference type="CAZy" id="GT4">
    <property type="family name" value="Glycosyltransferase Family 4"/>
</dbReference>
<feature type="domain" description="Glycosyl transferase family 1" evidence="2">
    <location>
        <begin position="239"/>
        <end position="386"/>
    </location>
</feature>
<sequence length="415" mass="45640" precursor="true">MRSIAVLWMRFGPYHLARLRGAAERAARDGAVVHGIEVAGMDHYGWRRTDGAADFARHCLFPDRHYDELSAGAIARAVGLELDKLQPDGVGINGWSVPEARAALAWCRKNGRRAVAFSESLPGKPRPPVWKEWVKSWIVRRFDAALVGGAPHREYVVKLGMPAERVFQGYDVVDNDYFRAAAQAVRTSTPTRKGGMPKARNPSPGTETVVSRATVDQGERGMPAPSPVHLPHAGDGPLYFYANTRLIARKNIDGLLRAYASYRREFADPWDLVVTGSGEEEPRLRALCSELALDEHVRWPGFVQYEELPRYYGPAGAFVHPARSEPWGLVVNEACASGLPVLVSRTVGAGFELVEEGLNGFLFDPFDVGAICAALVRMSEMTPGERADMGGQSWEIVSRWGPSRFGEALWAAMTA</sequence>
<dbReference type="STRING" id="335543.Sfum_3338"/>
<keyword evidence="4" id="KW-1185">Reference proteome</keyword>
<dbReference type="Proteomes" id="UP000001784">
    <property type="component" value="Chromosome"/>
</dbReference>
<dbReference type="PANTHER" id="PTHR45947:SF3">
    <property type="entry name" value="SULFOQUINOVOSYL TRANSFERASE SQD2"/>
    <property type="match status" value="1"/>
</dbReference>
<dbReference type="EMBL" id="CP000478">
    <property type="protein sequence ID" value="ABK19011.1"/>
    <property type="molecule type" value="Genomic_DNA"/>
</dbReference>
<protein>
    <submittedName>
        <fullName evidence="3">Glycosyl transferase, group 1</fullName>
    </submittedName>
</protein>
<keyword evidence="3" id="KW-0808">Transferase</keyword>
<proteinExistence type="predicted"/>
<dbReference type="RefSeq" id="WP_011700136.1">
    <property type="nucleotide sequence ID" value="NC_008554.1"/>
</dbReference>
<dbReference type="Gene3D" id="3.40.50.2000">
    <property type="entry name" value="Glycogen Phosphorylase B"/>
    <property type="match status" value="1"/>
</dbReference>
<dbReference type="InParanoid" id="A0LNK9"/>
<dbReference type="PANTHER" id="PTHR45947">
    <property type="entry name" value="SULFOQUINOVOSYL TRANSFERASE SQD2"/>
    <property type="match status" value="1"/>
</dbReference>
<dbReference type="HOGENOM" id="CLU_009583_5_1_7"/>
<dbReference type="KEGG" id="sfu:Sfum_3338"/>
<dbReference type="InterPro" id="IPR001296">
    <property type="entry name" value="Glyco_trans_1"/>
</dbReference>
<dbReference type="InterPro" id="IPR050194">
    <property type="entry name" value="Glycosyltransferase_grp1"/>
</dbReference>
<evidence type="ECO:0000313" key="4">
    <source>
        <dbReference type="Proteomes" id="UP000001784"/>
    </source>
</evidence>
<organism evidence="3 4">
    <name type="scientific">Syntrophobacter fumaroxidans (strain DSM 10017 / MPOB)</name>
    <dbReference type="NCBI Taxonomy" id="335543"/>
    <lineage>
        <taxon>Bacteria</taxon>
        <taxon>Pseudomonadati</taxon>
        <taxon>Thermodesulfobacteriota</taxon>
        <taxon>Syntrophobacteria</taxon>
        <taxon>Syntrophobacterales</taxon>
        <taxon>Syntrophobacteraceae</taxon>
        <taxon>Syntrophobacter</taxon>
    </lineage>
</organism>
<evidence type="ECO:0000256" key="1">
    <source>
        <dbReference type="SAM" id="MobiDB-lite"/>
    </source>
</evidence>
<dbReference type="CDD" id="cd03801">
    <property type="entry name" value="GT4_PimA-like"/>
    <property type="match status" value="1"/>
</dbReference>
<evidence type="ECO:0000313" key="3">
    <source>
        <dbReference type="EMBL" id="ABK19011.1"/>
    </source>
</evidence>
<dbReference type="OrthoDB" id="9803091at2"/>
<evidence type="ECO:0000259" key="2">
    <source>
        <dbReference type="Pfam" id="PF00534"/>
    </source>
</evidence>